<sequence length="376" mass="42712">MAYFRLFVGLTALMEKIKEYGYIVDYKDLFRQLQGAVTDYTSGAFDGYEAADVAGLLCDRLSKGCDRLETTLEAVRALCEPVPRPRESADYRHYFCTPDTRDQKAIAANEPKRVAFYQAVNALIRAYSNLANEMEAAGYTPQEAETIKAEVRHYSQIREEVKIASGDYIDSKIYEPAMRHLMDTYIRAEPSNLVADFEELGLVQLIVNQGFPVLESLPEGLKQDHKAIAEAIENNIRKIILDESPINPKYYEEMSELLDSLIEQRHQKAISYQEYLEEVKQLAKRVTDPTGSAVGNYPPALNTSALRSLYDNLDKDEALALKIDQVVITTKKDNWIGNRFKEIEVKNALNAVLVDAKVDLPLNQLLELIKQQHDYQ</sequence>
<dbReference type="InterPro" id="IPR051268">
    <property type="entry name" value="Type-I_R_enzyme_R_subunit"/>
</dbReference>
<keyword evidence="3" id="KW-1185">Reference proteome</keyword>
<keyword evidence="2" id="KW-0540">Nuclease</keyword>
<proteinExistence type="predicted"/>
<gene>
    <name evidence="2" type="ORF">AAEJ74_11815</name>
</gene>
<comment type="caution">
    <text evidence="2">The sequence shown here is derived from an EMBL/GenBank/DDBJ whole genome shotgun (WGS) entry which is preliminary data.</text>
</comment>
<dbReference type="Proteomes" id="UP001387447">
    <property type="component" value="Unassembled WGS sequence"/>
</dbReference>
<name>A0ABU9ELU1_LIMFS</name>
<organism evidence="2 3">
    <name type="scientific">Limnospira fusiformis PMC 851.14</name>
    <dbReference type="NCBI Taxonomy" id="2219512"/>
    <lineage>
        <taxon>Bacteria</taxon>
        <taxon>Bacillati</taxon>
        <taxon>Cyanobacteriota</taxon>
        <taxon>Cyanophyceae</taxon>
        <taxon>Oscillatoriophycideae</taxon>
        <taxon>Oscillatoriales</taxon>
        <taxon>Sirenicapillariaceae</taxon>
        <taxon>Limnospira</taxon>
    </lineage>
</organism>
<dbReference type="GO" id="GO:0004519">
    <property type="term" value="F:endonuclease activity"/>
    <property type="evidence" value="ECO:0007669"/>
    <property type="project" value="UniProtKB-KW"/>
</dbReference>
<evidence type="ECO:0000313" key="2">
    <source>
        <dbReference type="EMBL" id="MEK9512349.1"/>
    </source>
</evidence>
<keyword evidence="2" id="KW-0378">Hydrolase</keyword>
<evidence type="ECO:0000256" key="1">
    <source>
        <dbReference type="ARBA" id="ARBA00022747"/>
    </source>
</evidence>
<dbReference type="EMBL" id="JBBWYZ010000009">
    <property type="protein sequence ID" value="MEK9512349.1"/>
    <property type="molecule type" value="Genomic_DNA"/>
</dbReference>
<evidence type="ECO:0000313" key="3">
    <source>
        <dbReference type="Proteomes" id="UP001387447"/>
    </source>
</evidence>
<dbReference type="RefSeq" id="WP_006669566.1">
    <property type="nucleotide sequence ID" value="NZ_JBBWYZ010000009.1"/>
</dbReference>
<dbReference type="PANTHER" id="PTHR30195">
    <property type="entry name" value="TYPE I SITE-SPECIFIC DEOXYRIBONUCLEASE PROTEIN SUBUNIT M AND R"/>
    <property type="match status" value="1"/>
</dbReference>
<keyword evidence="2" id="KW-0255">Endonuclease</keyword>
<keyword evidence="1" id="KW-0680">Restriction system</keyword>
<protein>
    <submittedName>
        <fullName evidence="2">Restriction endonuclease subunit R</fullName>
    </submittedName>
</protein>
<dbReference type="PANTHER" id="PTHR30195:SF15">
    <property type="entry name" value="TYPE I RESTRICTION ENZYME HINDI ENDONUCLEASE SUBUNIT"/>
    <property type="match status" value="1"/>
</dbReference>
<accession>A0ABU9ELU1</accession>
<reference evidence="2 3" key="1">
    <citation type="journal article" date="2024" name="Front. Microbiol.">
        <title>Transcriptomic insights into the dominance of two phototrophs throughout the water column of a tropical hypersaline-alkaline crater lake (Dziani Dzaha, Mayotte).</title>
        <authorList>
            <person name="Duperron S."/>
            <person name="Halary S."/>
            <person name="Bouly J.-P."/>
            <person name="Roussel T."/>
            <person name="Hugoni M."/>
            <person name="Bruto M."/>
            <person name="Oger P."/>
            <person name="Duval C."/>
            <person name="Woo A."/>
            <person name="Jezequiel D."/>
            <person name="Ader M."/>
            <person name="Leboulanger C."/>
            <person name="Agogue H."/>
            <person name="Grossi V."/>
            <person name="Trousselier M."/>
            <person name="Bernard C."/>
        </authorList>
    </citation>
    <scope>NUCLEOTIDE SEQUENCE [LARGE SCALE GENOMIC DNA]</scope>
    <source>
        <strain evidence="2 3">PMC 851.14</strain>
    </source>
</reference>